<evidence type="ECO:0000256" key="6">
    <source>
        <dbReference type="ARBA" id="ARBA00023136"/>
    </source>
</evidence>
<dbReference type="Pfam" id="PF07654">
    <property type="entry name" value="C1-set"/>
    <property type="match status" value="1"/>
</dbReference>
<dbReference type="InterPro" id="IPR003597">
    <property type="entry name" value="Ig_C1-set"/>
</dbReference>
<name>A0A141QRZ4_RHIMB</name>
<dbReference type="EMBL" id="KP995705">
    <property type="protein sequence ID" value="AMD82124.1"/>
    <property type="molecule type" value="mRNA"/>
</dbReference>
<organism evidence="13">
    <name type="scientific">Rhinella marina</name>
    <name type="common">Cane toad</name>
    <name type="synonym">Bufo marinus</name>
    <dbReference type="NCBI Taxonomy" id="8386"/>
    <lineage>
        <taxon>Eukaryota</taxon>
        <taxon>Metazoa</taxon>
        <taxon>Chordata</taxon>
        <taxon>Craniata</taxon>
        <taxon>Vertebrata</taxon>
        <taxon>Euteleostomi</taxon>
        <taxon>Amphibia</taxon>
        <taxon>Batrachia</taxon>
        <taxon>Anura</taxon>
        <taxon>Neobatrachia</taxon>
        <taxon>Hyloidea</taxon>
        <taxon>Bufonidae</taxon>
        <taxon>Rhinella</taxon>
    </lineage>
</organism>
<comment type="subcellular location">
    <subcellularLocation>
        <location evidence="1">Membrane</location>
        <topology evidence="1">Single-pass type I membrane protein</topology>
    </subcellularLocation>
</comment>
<dbReference type="Pfam" id="PF00969">
    <property type="entry name" value="MHC_II_beta"/>
    <property type="match status" value="1"/>
</dbReference>
<reference evidence="13" key="1">
    <citation type="submission" date="2015-03" db="EMBL/GenBank/DDBJ databases">
        <title>Molecular characterization of MHC class II in the Australian invasive cane toad reveals multiple splice variants.</title>
        <authorList>
            <person name="Lillie M."/>
            <person name="Shine R."/>
            <person name="Belov K."/>
        </authorList>
    </citation>
    <scope>NUCLEOTIDE SEQUENCE</scope>
</reference>
<evidence type="ECO:0000256" key="11">
    <source>
        <dbReference type="SAM" id="SignalP"/>
    </source>
</evidence>
<evidence type="ECO:0000256" key="2">
    <source>
        <dbReference type="ARBA" id="ARBA00022692"/>
    </source>
</evidence>
<dbReference type="Gene3D" id="2.60.40.10">
    <property type="entry name" value="Immunoglobulins"/>
    <property type="match status" value="1"/>
</dbReference>
<dbReference type="Gene3D" id="3.10.320.10">
    <property type="entry name" value="Class II Histocompatibility Antigen, M Beta Chain, Chain B, domain 1"/>
    <property type="match status" value="1"/>
</dbReference>
<dbReference type="FunFam" id="3.10.320.10:FF:000001">
    <property type="entry name" value="HLA class II histocompatibility antigen, DRB1-1 beta chain"/>
    <property type="match status" value="1"/>
</dbReference>
<evidence type="ECO:0000256" key="1">
    <source>
        <dbReference type="ARBA" id="ARBA00004479"/>
    </source>
</evidence>
<keyword evidence="2 10" id="KW-0812">Transmembrane</keyword>
<accession>A0A141QRZ4</accession>
<dbReference type="InterPro" id="IPR050160">
    <property type="entry name" value="MHC/Immunoglobulin"/>
</dbReference>
<gene>
    <name evidence="13" type="primary">RhmaDBB</name>
</gene>
<proteinExistence type="evidence at transcript level"/>
<evidence type="ECO:0000256" key="9">
    <source>
        <dbReference type="ARBA" id="ARBA00023182"/>
    </source>
</evidence>
<keyword evidence="6 10" id="KW-0472">Membrane</keyword>
<keyword evidence="9" id="KW-0491">MHC II</keyword>
<dbReference type="InterPro" id="IPR007110">
    <property type="entry name" value="Ig-like_dom"/>
</dbReference>
<feature type="signal peptide" evidence="11">
    <location>
        <begin position="1"/>
        <end position="29"/>
    </location>
</feature>
<evidence type="ECO:0000256" key="10">
    <source>
        <dbReference type="SAM" id="Phobius"/>
    </source>
</evidence>
<dbReference type="GO" id="GO:0002504">
    <property type="term" value="P:antigen processing and presentation of peptide or polysaccharide antigen via MHC class II"/>
    <property type="evidence" value="ECO:0007669"/>
    <property type="project" value="UniProtKB-KW"/>
</dbReference>
<evidence type="ECO:0000256" key="7">
    <source>
        <dbReference type="ARBA" id="ARBA00023157"/>
    </source>
</evidence>
<dbReference type="InterPro" id="IPR000353">
    <property type="entry name" value="MHC_II_b_N"/>
</dbReference>
<evidence type="ECO:0000313" key="13">
    <source>
        <dbReference type="EMBL" id="AMD82124.1"/>
    </source>
</evidence>
<dbReference type="AlphaFoldDB" id="A0A141QRZ4"/>
<dbReference type="PROSITE" id="PS00290">
    <property type="entry name" value="IG_MHC"/>
    <property type="match status" value="1"/>
</dbReference>
<dbReference type="InterPro" id="IPR003006">
    <property type="entry name" value="Ig/MHC_CS"/>
</dbReference>
<feature type="transmembrane region" description="Helical" evidence="10">
    <location>
        <begin position="232"/>
        <end position="253"/>
    </location>
</feature>
<dbReference type="PROSITE" id="PS50835">
    <property type="entry name" value="IG_LIKE"/>
    <property type="match status" value="1"/>
</dbReference>
<dbReference type="GO" id="GO:0002250">
    <property type="term" value="P:adaptive immune response"/>
    <property type="evidence" value="ECO:0007669"/>
    <property type="project" value="UniProtKB-KW"/>
</dbReference>
<dbReference type="InterPro" id="IPR013783">
    <property type="entry name" value="Ig-like_fold"/>
</dbReference>
<dbReference type="InterPro" id="IPR036179">
    <property type="entry name" value="Ig-like_dom_sf"/>
</dbReference>
<keyword evidence="8" id="KW-0325">Glycoprotein</keyword>
<dbReference type="PANTHER" id="PTHR19944:SF99">
    <property type="entry name" value="HLA CLASS II HISTOCOMPATIBILITY ANTIGEN, DRB1 BETA CHAIN"/>
    <property type="match status" value="1"/>
</dbReference>
<evidence type="ECO:0000256" key="8">
    <source>
        <dbReference type="ARBA" id="ARBA00023180"/>
    </source>
</evidence>
<dbReference type="SUPFAM" id="SSF48726">
    <property type="entry name" value="Immunoglobulin"/>
    <property type="match status" value="1"/>
</dbReference>
<dbReference type="SMART" id="SM00407">
    <property type="entry name" value="IGc1"/>
    <property type="match status" value="1"/>
</dbReference>
<dbReference type="GO" id="GO:0042613">
    <property type="term" value="C:MHC class II protein complex"/>
    <property type="evidence" value="ECO:0007669"/>
    <property type="project" value="UniProtKB-KW"/>
</dbReference>
<keyword evidence="4 10" id="KW-1133">Transmembrane helix</keyword>
<feature type="chain" id="PRO_5007492441" evidence="11">
    <location>
        <begin position="30"/>
        <end position="274"/>
    </location>
</feature>
<evidence type="ECO:0000256" key="5">
    <source>
        <dbReference type="ARBA" id="ARBA00023130"/>
    </source>
</evidence>
<keyword evidence="7" id="KW-1015">Disulfide bond</keyword>
<dbReference type="SMART" id="SM00921">
    <property type="entry name" value="MHC_II_beta"/>
    <property type="match status" value="1"/>
</dbReference>
<sequence>MRISAFPETLVSLLFCCSLLTSGFMLCNGSSDFRDYVLATAKECHYVNGTQQVRFLDRYFYNQEETVYFDSEKGFYIAKTELGKPDAEQYNKNKDFIEQTKSAVETYCKPNYEVNTNVGITDRRVEPSIKISLMNQYEESHTKQHMLICNVFGFYPSVIEVKWYRNGQEETELVQSTEPYHNGDWSYQILVMLETEIQKGDTFTCEVHHSSLKDPHRVDWHPQSSDAAKNKMATGIVGFVLGIVFFIVGLVIYMRGRKGQTSFPGQQNERFLSQ</sequence>
<keyword evidence="5" id="KW-1064">Adaptive immunity</keyword>
<dbReference type="PANTHER" id="PTHR19944">
    <property type="entry name" value="MHC CLASS II-RELATED"/>
    <property type="match status" value="1"/>
</dbReference>
<keyword evidence="11" id="KW-0732">Signal</keyword>
<keyword evidence="3" id="KW-0391">Immunity</keyword>
<dbReference type="InterPro" id="IPR014745">
    <property type="entry name" value="MHC_II_a/b_N"/>
</dbReference>
<dbReference type="SUPFAM" id="SSF54452">
    <property type="entry name" value="MHC antigen-recognition domain"/>
    <property type="match status" value="1"/>
</dbReference>
<evidence type="ECO:0000256" key="3">
    <source>
        <dbReference type="ARBA" id="ARBA00022859"/>
    </source>
</evidence>
<protein>
    <submittedName>
        <fullName evidence="13">MHC class II beta chain</fullName>
    </submittedName>
</protein>
<dbReference type="InterPro" id="IPR011162">
    <property type="entry name" value="MHC_I/II-like_Ag-recog"/>
</dbReference>
<evidence type="ECO:0000259" key="12">
    <source>
        <dbReference type="PROSITE" id="PS50835"/>
    </source>
</evidence>
<feature type="domain" description="Ig-like" evidence="12">
    <location>
        <begin position="127"/>
        <end position="219"/>
    </location>
</feature>
<evidence type="ECO:0000256" key="4">
    <source>
        <dbReference type="ARBA" id="ARBA00022989"/>
    </source>
</evidence>